<gene>
    <name evidence="1" type="ORF">EC957_009002</name>
</gene>
<comment type="caution">
    <text evidence="1">The sequence shown here is derived from an EMBL/GenBank/DDBJ whole genome shotgun (WGS) entry which is preliminary data.</text>
</comment>
<protein>
    <submittedName>
        <fullName evidence="1">Uncharacterized protein</fullName>
    </submittedName>
</protein>
<organism evidence="1 2">
    <name type="scientific">Mortierella hygrophila</name>
    <dbReference type="NCBI Taxonomy" id="979708"/>
    <lineage>
        <taxon>Eukaryota</taxon>
        <taxon>Fungi</taxon>
        <taxon>Fungi incertae sedis</taxon>
        <taxon>Mucoromycota</taxon>
        <taxon>Mortierellomycotina</taxon>
        <taxon>Mortierellomycetes</taxon>
        <taxon>Mortierellales</taxon>
        <taxon>Mortierellaceae</taxon>
        <taxon>Mortierella</taxon>
    </lineage>
</organism>
<dbReference type="AlphaFoldDB" id="A0A9P6FAQ4"/>
<name>A0A9P6FAQ4_9FUNG</name>
<accession>A0A9P6FAQ4</accession>
<sequence length="189" mass="21694">MAQQHQPSPQYQCLQDCYSIPSVVRSSQHTAEHSRRILFATSYHCTRNNNNQILTTASTTSISPLGQGQPTTANFSYNTPSYKHQLTLYFKEDLVRLERRVLRGVIGRATAKDHLDQTRGTRRLLELVERHFGDFYYGSDTKFLRAAVLDFMFHDSGMLLPTLNFCRQQYIRYAIGDPETIAGRLGQDE</sequence>
<keyword evidence="2" id="KW-1185">Reference proteome</keyword>
<evidence type="ECO:0000313" key="1">
    <source>
        <dbReference type="EMBL" id="KAF9546998.1"/>
    </source>
</evidence>
<proteinExistence type="predicted"/>
<dbReference type="Proteomes" id="UP000723463">
    <property type="component" value="Unassembled WGS sequence"/>
</dbReference>
<evidence type="ECO:0000313" key="2">
    <source>
        <dbReference type="Proteomes" id="UP000723463"/>
    </source>
</evidence>
<reference evidence="1" key="1">
    <citation type="journal article" date="2020" name="Fungal Divers.">
        <title>Resolving the Mortierellaceae phylogeny through synthesis of multi-gene phylogenetics and phylogenomics.</title>
        <authorList>
            <person name="Vandepol N."/>
            <person name="Liber J."/>
            <person name="Desiro A."/>
            <person name="Na H."/>
            <person name="Kennedy M."/>
            <person name="Barry K."/>
            <person name="Grigoriev I.V."/>
            <person name="Miller A.N."/>
            <person name="O'Donnell K."/>
            <person name="Stajich J.E."/>
            <person name="Bonito G."/>
        </authorList>
    </citation>
    <scope>NUCLEOTIDE SEQUENCE</scope>
    <source>
        <strain evidence="1">NRRL 2591</strain>
    </source>
</reference>
<dbReference type="EMBL" id="JAAAXW010000048">
    <property type="protein sequence ID" value="KAF9546998.1"/>
    <property type="molecule type" value="Genomic_DNA"/>
</dbReference>